<reference evidence="1 2" key="1">
    <citation type="submission" date="2021-03" db="EMBL/GenBank/DDBJ databases">
        <title>Sequencing the genomes of 1000 actinobacteria strains.</title>
        <authorList>
            <person name="Klenk H.-P."/>
        </authorList>
    </citation>
    <scope>NUCLEOTIDE SEQUENCE [LARGE SCALE GENOMIC DNA]</scope>
    <source>
        <strain evidence="1 2">DSM 44580</strain>
    </source>
</reference>
<dbReference type="Proteomes" id="UP001519363">
    <property type="component" value="Unassembled WGS sequence"/>
</dbReference>
<evidence type="ECO:0000313" key="2">
    <source>
        <dbReference type="Proteomes" id="UP001519363"/>
    </source>
</evidence>
<evidence type="ECO:0000313" key="1">
    <source>
        <dbReference type="EMBL" id="MBP2478809.1"/>
    </source>
</evidence>
<protein>
    <submittedName>
        <fullName evidence="1">Uncharacterized protein</fullName>
    </submittedName>
</protein>
<accession>A0ABS5ARG0</accession>
<dbReference type="RefSeq" id="WP_086783688.1">
    <property type="nucleotide sequence ID" value="NZ_JAGIOO010000001.1"/>
</dbReference>
<organism evidence="1 2">
    <name type="scientific">Crossiella equi</name>
    <dbReference type="NCBI Taxonomy" id="130796"/>
    <lineage>
        <taxon>Bacteria</taxon>
        <taxon>Bacillati</taxon>
        <taxon>Actinomycetota</taxon>
        <taxon>Actinomycetes</taxon>
        <taxon>Pseudonocardiales</taxon>
        <taxon>Pseudonocardiaceae</taxon>
        <taxon>Crossiella</taxon>
    </lineage>
</organism>
<name>A0ABS5ARG0_9PSEU</name>
<keyword evidence="2" id="KW-1185">Reference proteome</keyword>
<sequence length="97" mass="10218">MEMLRGADGSLYEVTHCYSSADGAWSIELTAINPTPSRRDLFLTALVSDEDPTSTPVVHLGPSAAGCEVPYDVLVQFMALVAAEVAEAQAGFARSGD</sequence>
<proteinExistence type="predicted"/>
<dbReference type="EMBL" id="JAGIOO010000001">
    <property type="protein sequence ID" value="MBP2478809.1"/>
    <property type="molecule type" value="Genomic_DNA"/>
</dbReference>
<comment type="caution">
    <text evidence="1">The sequence shown here is derived from an EMBL/GenBank/DDBJ whole genome shotgun (WGS) entry which is preliminary data.</text>
</comment>
<gene>
    <name evidence="1" type="ORF">JOF53_007681</name>
</gene>